<dbReference type="AlphaFoldDB" id="A0A1Y6CJY7"/>
<dbReference type="EMBL" id="FWZT01000018">
    <property type="protein sequence ID" value="SMF56441.1"/>
    <property type="molecule type" value="Genomic_DNA"/>
</dbReference>
<evidence type="ECO:0000313" key="1">
    <source>
        <dbReference type="EMBL" id="SMF56441.1"/>
    </source>
</evidence>
<dbReference type="SUPFAM" id="SSF55729">
    <property type="entry name" value="Acyl-CoA N-acyltransferases (Nat)"/>
    <property type="match status" value="1"/>
</dbReference>
<dbReference type="STRING" id="1513793.SAMN06296036_11827"/>
<name>A0A1Y6CJY7_9BACT</name>
<dbReference type="RefSeq" id="WP_132322428.1">
    <property type="nucleotide sequence ID" value="NZ_FWZT01000018.1"/>
</dbReference>
<proteinExistence type="predicted"/>
<protein>
    <recommendedName>
        <fullName evidence="3">N-acetyltransferase domain-containing protein</fullName>
    </recommendedName>
</protein>
<sequence>MSHPKFERQRIDLHRMPIEDRSKLSDRLYNDVFSKMWQGFSAEQFQNYFFSGDFANNILYLFRHQGKLVGYVLFRVIHVEIDAGKFGIVRISANVLHDYMGNKLTTIPLFTECARYFFKTLFSRRQMMVFFTANSPASYCAFHNRTRLIFPTPYRPTPVEYSELIRKFSERFHLSPVPQRPLVVRFEGVSTTPILSRTLGHTKGEVASFYRHLCPNYANGEALITIMPITWWGGLLEILNQLRQLASRQASAVLLAMGLGSHRQQKKERSP</sequence>
<evidence type="ECO:0000313" key="2">
    <source>
        <dbReference type="Proteomes" id="UP000192907"/>
    </source>
</evidence>
<dbReference type="InterPro" id="IPR016181">
    <property type="entry name" value="Acyl_CoA_acyltransferase"/>
</dbReference>
<reference evidence="2" key="1">
    <citation type="submission" date="2017-04" db="EMBL/GenBank/DDBJ databases">
        <authorList>
            <person name="Varghese N."/>
            <person name="Submissions S."/>
        </authorList>
    </citation>
    <scope>NUCLEOTIDE SEQUENCE [LARGE SCALE GENOMIC DNA]</scope>
    <source>
        <strain evidence="2">RKEM611</strain>
    </source>
</reference>
<gene>
    <name evidence="1" type="ORF">SAMN06296036_11827</name>
</gene>
<accession>A0A1Y6CJY7</accession>
<keyword evidence="2" id="KW-1185">Reference proteome</keyword>
<organism evidence="1 2">
    <name type="scientific">Pseudobacteriovorax antillogorgiicola</name>
    <dbReference type="NCBI Taxonomy" id="1513793"/>
    <lineage>
        <taxon>Bacteria</taxon>
        <taxon>Pseudomonadati</taxon>
        <taxon>Bdellovibrionota</taxon>
        <taxon>Oligoflexia</taxon>
        <taxon>Oligoflexales</taxon>
        <taxon>Pseudobacteriovoracaceae</taxon>
        <taxon>Pseudobacteriovorax</taxon>
    </lineage>
</organism>
<dbReference type="Proteomes" id="UP000192907">
    <property type="component" value="Unassembled WGS sequence"/>
</dbReference>
<evidence type="ECO:0008006" key="3">
    <source>
        <dbReference type="Google" id="ProtNLM"/>
    </source>
</evidence>